<evidence type="ECO:0000313" key="2">
    <source>
        <dbReference type="EMBL" id="MDR9894025.1"/>
    </source>
</evidence>
<name>A0AAP5I3K0_9CYAN</name>
<accession>A0AAP5I3K0</accession>
<sequence length="296" mass="33250">MVMKVVGIHGILHDYLTAPQIENEWLLALQGGLEVAGNPRIERNEFTCVGYGDFFRPSGTRSGYTPSLSYTDIEGEWEEELLLKWWHEAATLSAKNRSGEDELGENGTIQDPEFQGRGRIPEIAQRALKQLSKSKYFKAWGSEKVLIFALKQVRRYLYDKELKDKILQRVTEKVTQETRVIIGHSLGSVVAYEALCANPQWNVHTLVTLGSPLGIQNLIFDALTPTPENGQGVWPNVEQWFNIADKGDIVALEKELAPHFGSVTDLLVYNGWESHDVKRYLTAKETGCAVATGIFE</sequence>
<comment type="caution">
    <text evidence="2">The sequence shown here is derived from an EMBL/GenBank/DDBJ whole genome shotgun (WGS) entry which is preliminary data.</text>
</comment>
<protein>
    <recommendedName>
        <fullName evidence="1">GPI inositol-deacylase PGAP1-like alpha/beta domain-containing protein</fullName>
    </recommendedName>
</protein>
<dbReference type="SUPFAM" id="SSF53474">
    <property type="entry name" value="alpha/beta-Hydrolases"/>
    <property type="match status" value="1"/>
</dbReference>
<dbReference type="AlphaFoldDB" id="A0AAP5I3K0"/>
<dbReference type="Proteomes" id="UP000667802">
    <property type="component" value="Unassembled WGS sequence"/>
</dbReference>
<dbReference type="Pfam" id="PF07819">
    <property type="entry name" value="PGAP1"/>
    <property type="match status" value="1"/>
</dbReference>
<keyword evidence="3" id="KW-1185">Reference proteome</keyword>
<proteinExistence type="predicted"/>
<dbReference type="GO" id="GO:0016788">
    <property type="term" value="F:hydrolase activity, acting on ester bonds"/>
    <property type="evidence" value="ECO:0007669"/>
    <property type="project" value="InterPro"/>
</dbReference>
<gene>
    <name evidence="2" type="ORF">G7B40_005490</name>
</gene>
<organism evidence="2 3">
    <name type="scientific">Aetokthonos hydrillicola Thurmond2011</name>
    <dbReference type="NCBI Taxonomy" id="2712845"/>
    <lineage>
        <taxon>Bacteria</taxon>
        <taxon>Bacillati</taxon>
        <taxon>Cyanobacteriota</taxon>
        <taxon>Cyanophyceae</taxon>
        <taxon>Nostocales</taxon>
        <taxon>Hapalosiphonaceae</taxon>
        <taxon>Aetokthonos</taxon>
    </lineage>
</organism>
<dbReference type="EMBL" id="JAALHA020000001">
    <property type="protein sequence ID" value="MDR9894025.1"/>
    <property type="molecule type" value="Genomic_DNA"/>
</dbReference>
<feature type="domain" description="GPI inositol-deacylase PGAP1-like alpha/beta" evidence="1">
    <location>
        <begin position="162"/>
        <end position="222"/>
    </location>
</feature>
<dbReference type="Gene3D" id="3.40.50.1820">
    <property type="entry name" value="alpha/beta hydrolase"/>
    <property type="match status" value="1"/>
</dbReference>
<evidence type="ECO:0000259" key="1">
    <source>
        <dbReference type="Pfam" id="PF07819"/>
    </source>
</evidence>
<reference evidence="3" key="1">
    <citation type="journal article" date="2021" name="Science">
        <title>Hunting the eagle killer: A cyanobacterial neurotoxin causes vacuolar myelinopathy.</title>
        <authorList>
            <person name="Breinlinger S."/>
            <person name="Phillips T.J."/>
            <person name="Haram B.N."/>
            <person name="Mares J."/>
            <person name="Martinez Yerena J.A."/>
            <person name="Hrouzek P."/>
            <person name="Sobotka R."/>
            <person name="Henderson W.M."/>
            <person name="Schmieder P."/>
            <person name="Williams S.M."/>
            <person name="Lauderdale J.D."/>
            <person name="Wilde H.D."/>
            <person name="Gerrin W."/>
            <person name="Kust A."/>
            <person name="Washington J.W."/>
            <person name="Wagner C."/>
            <person name="Geier B."/>
            <person name="Liebeke M."/>
            <person name="Enke H."/>
            <person name="Niedermeyer T.H.J."/>
            <person name="Wilde S.B."/>
        </authorList>
    </citation>
    <scope>NUCLEOTIDE SEQUENCE [LARGE SCALE GENOMIC DNA]</scope>
    <source>
        <strain evidence="3">Thurmond2011</strain>
    </source>
</reference>
<dbReference type="InterPro" id="IPR012908">
    <property type="entry name" value="PGAP1-ab_dom-like"/>
</dbReference>
<evidence type="ECO:0000313" key="3">
    <source>
        <dbReference type="Proteomes" id="UP000667802"/>
    </source>
</evidence>
<dbReference type="InterPro" id="IPR029058">
    <property type="entry name" value="AB_hydrolase_fold"/>
</dbReference>